<protein>
    <submittedName>
        <fullName evidence="1">Uncharacterized protein</fullName>
    </submittedName>
</protein>
<sequence>MTEIPVRGPFDLAQSTRFLEGVAPARHPGAPDGGWLRALPAAQALAPAAEVRLHEEMAHRYGPAGRSPEALARTAEGRRPCRCWVAVLLRAACEERTARSC</sequence>
<comment type="caution">
    <text evidence="1">The sequence shown here is derived from an EMBL/GenBank/DDBJ whole genome shotgun (WGS) entry which is preliminary data.</text>
</comment>
<dbReference type="Proteomes" id="UP000471126">
    <property type="component" value="Unassembled WGS sequence"/>
</dbReference>
<gene>
    <name evidence="1" type="ORF">GCU54_19905</name>
</gene>
<accession>A0A6P0GLN4</accession>
<dbReference type="AlphaFoldDB" id="A0A6P0GLN4"/>
<dbReference type="EMBL" id="JAAGWE010000036">
    <property type="protein sequence ID" value="NEM08239.1"/>
    <property type="molecule type" value="Genomic_DNA"/>
</dbReference>
<organism evidence="1 2">
    <name type="scientific">Geodermatophilus normandii</name>
    <dbReference type="NCBI Taxonomy" id="1137989"/>
    <lineage>
        <taxon>Bacteria</taxon>
        <taxon>Bacillati</taxon>
        <taxon>Actinomycetota</taxon>
        <taxon>Actinomycetes</taxon>
        <taxon>Geodermatophilales</taxon>
        <taxon>Geodermatophilaceae</taxon>
        <taxon>Geodermatophilus</taxon>
    </lineage>
</organism>
<name>A0A6P0GLN4_9ACTN</name>
<reference evidence="1 2" key="1">
    <citation type="submission" date="2019-12" db="EMBL/GenBank/DDBJ databases">
        <title>WGS of CPCC 203550 I12A-02606.</title>
        <authorList>
            <person name="Jiang Z."/>
        </authorList>
    </citation>
    <scope>NUCLEOTIDE SEQUENCE [LARGE SCALE GENOMIC DNA]</scope>
    <source>
        <strain evidence="1 2">I12A-02606</strain>
    </source>
</reference>
<evidence type="ECO:0000313" key="1">
    <source>
        <dbReference type="EMBL" id="NEM08239.1"/>
    </source>
</evidence>
<dbReference type="RefSeq" id="WP_163478287.1">
    <property type="nucleotide sequence ID" value="NZ_JAAGWE010000036.1"/>
</dbReference>
<proteinExistence type="predicted"/>
<evidence type="ECO:0000313" key="2">
    <source>
        <dbReference type="Proteomes" id="UP000471126"/>
    </source>
</evidence>